<dbReference type="GO" id="GO:0016861">
    <property type="term" value="F:intramolecular oxidoreductase activity, interconverting aldoses and ketoses"/>
    <property type="evidence" value="ECO:0007669"/>
    <property type="project" value="InterPro"/>
</dbReference>
<evidence type="ECO:0000256" key="3">
    <source>
        <dbReference type="SAM" id="MobiDB-lite"/>
    </source>
</evidence>
<gene>
    <name evidence="4" type="ORF">C1877_02685</name>
</gene>
<feature type="region of interest" description="Disordered" evidence="3">
    <location>
        <begin position="511"/>
        <end position="545"/>
    </location>
</feature>
<comment type="caution">
    <text evidence="4">The sequence shown here is derived from an EMBL/GenBank/DDBJ whole genome shotgun (WGS) entry which is preliminary data.</text>
</comment>
<feature type="compositionally biased region" description="Basic residues" evidence="3">
    <location>
        <begin position="511"/>
        <end position="531"/>
    </location>
</feature>
<dbReference type="PANTHER" id="PTHR36120:SF1">
    <property type="entry name" value="L-FUCOSE ISOMERASE C-TERMINAL DOMAIN-CONTAINING PROTEIN"/>
    <property type="match status" value="1"/>
</dbReference>
<feature type="compositionally biased region" description="Basic and acidic residues" evidence="3">
    <location>
        <begin position="535"/>
        <end position="545"/>
    </location>
</feature>
<dbReference type="RefSeq" id="WP_114568305.1">
    <property type="nucleotide sequence ID" value="NZ_CABMMS010000002.1"/>
</dbReference>
<dbReference type="Proteomes" id="UP000254000">
    <property type="component" value="Unassembled WGS sequence"/>
</dbReference>
<evidence type="ECO:0000313" key="5">
    <source>
        <dbReference type="Proteomes" id="UP000254000"/>
    </source>
</evidence>
<evidence type="ECO:0000313" key="4">
    <source>
        <dbReference type="EMBL" id="RDB66128.1"/>
    </source>
</evidence>
<name>A0A369M6S4_9ACTN</name>
<evidence type="ECO:0000256" key="2">
    <source>
        <dbReference type="ARBA" id="ARBA00023277"/>
    </source>
</evidence>
<dbReference type="InterPro" id="IPR009015">
    <property type="entry name" value="Fucose_isomerase_N/cen_sf"/>
</dbReference>
<dbReference type="GO" id="GO:0005737">
    <property type="term" value="C:cytoplasm"/>
    <property type="evidence" value="ECO:0007669"/>
    <property type="project" value="InterPro"/>
</dbReference>
<dbReference type="EMBL" id="PPTS01000002">
    <property type="protein sequence ID" value="RDB66128.1"/>
    <property type="molecule type" value="Genomic_DNA"/>
</dbReference>
<organism evidence="4 5">
    <name type="scientific">Gordonibacter pamelaeae</name>
    <dbReference type="NCBI Taxonomy" id="471189"/>
    <lineage>
        <taxon>Bacteria</taxon>
        <taxon>Bacillati</taxon>
        <taxon>Actinomycetota</taxon>
        <taxon>Coriobacteriia</taxon>
        <taxon>Eggerthellales</taxon>
        <taxon>Eggerthellaceae</taxon>
        <taxon>Gordonibacter</taxon>
    </lineage>
</organism>
<keyword evidence="5" id="KW-1185">Reference proteome</keyword>
<dbReference type="GeneID" id="78358622"/>
<keyword evidence="1 4" id="KW-0413">Isomerase</keyword>
<evidence type="ECO:0000256" key="1">
    <source>
        <dbReference type="ARBA" id="ARBA00023235"/>
    </source>
</evidence>
<keyword evidence="2" id="KW-0119">Carbohydrate metabolism</keyword>
<protein>
    <submittedName>
        <fullName evidence="4">Fucose isomerase</fullName>
    </submittedName>
</protein>
<reference evidence="4 5" key="1">
    <citation type="journal article" date="2018" name="Elife">
        <title>Discovery and characterization of a prevalent human gut bacterial enzyme sufficient for the inactivation of a family of plant toxins.</title>
        <authorList>
            <person name="Koppel N."/>
            <person name="Bisanz J.E."/>
            <person name="Pandelia M.E."/>
            <person name="Turnbaugh P.J."/>
            <person name="Balskus E.P."/>
        </authorList>
    </citation>
    <scope>NUCLEOTIDE SEQUENCE [LARGE SCALE GENOMIC DNA]</scope>
    <source>
        <strain evidence="4 5">3C</strain>
    </source>
</reference>
<sequence length="545" mass="59958">MKRSVTDVKLNVKPVFIGFEHQYYYEGPCRMAGGDAIKPGFDAIVQGKMLKGFLANVQKYVAATGANVLEPAVVCCTDDWDIKDAYFEEMLTDEARTDLYVVMSNFGANQVLVEFCCRTSKPVAMNPTKSFGAMSTAPAARRGADILPAFDWPEVARYCRLLRAEKAVRTANILLAPRFDSTTPKAGGNDSFVCLSDVTRKLGCHFRHVNVHELMDMMDPLPEDGNPTTPGRATPNITSDELTRCEDMADELMAGADPCIVDKSFVVKSLVAWTVVQKLMDEYDCAGFAAPCPDACSTRRLNEQQFTFCLAHSLNLEQGFGSACEYDVTSVVCMIAEMALSNSAAYMGNTLPVVVTEGHIEWPVNMHEEDVAGIPLEEAANLYSVIHSTPCRKLHGLEAAADAYALRHFAYDQGFGTIQRHDFTADAGQRVTLCRISPTLDEMLIVSGEIVVGTGFDTDNCNGGFVFKVADARDLFKKQMRFGLHLPLVYGDIADDLAELARRLDLSVVRAQKKPSRPVRRRARRTGRAKTGKPGSERTDHAQRG</sequence>
<dbReference type="OrthoDB" id="5098076at2"/>
<dbReference type="AlphaFoldDB" id="A0A369M6S4"/>
<proteinExistence type="predicted"/>
<dbReference type="PANTHER" id="PTHR36120">
    <property type="entry name" value="FUCOSE ISOMERASE"/>
    <property type="match status" value="1"/>
</dbReference>
<accession>A0A369M6S4</accession>
<dbReference type="SUPFAM" id="SSF53743">
    <property type="entry name" value="FucI/AraA N-terminal and middle domains"/>
    <property type="match status" value="1"/>
</dbReference>
<dbReference type="GO" id="GO:0005996">
    <property type="term" value="P:monosaccharide metabolic process"/>
    <property type="evidence" value="ECO:0007669"/>
    <property type="project" value="InterPro"/>
</dbReference>